<dbReference type="AlphaFoldDB" id="A0A9W9KBP3"/>
<dbReference type="RefSeq" id="XP_056475821.1">
    <property type="nucleotide sequence ID" value="XM_056619662.1"/>
</dbReference>
<organism evidence="4 5">
    <name type="scientific">Penicillium argentinense</name>
    <dbReference type="NCBI Taxonomy" id="1131581"/>
    <lineage>
        <taxon>Eukaryota</taxon>
        <taxon>Fungi</taxon>
        <taxon>Dikarya</taxon>
        <taxon>Ascomycota</taxon>
        <taxon>Pezizomycotina</taxon>
        <taxon>Eurotiomycetes</taxon>
        <taxon>Eurotiomycetidae</taxon>
        <taxon>Eurotiales</taxon>
        <taxon>Aspergillaceae</taxon>
        <taxon>Penicillium</taxon>
    </lineage>
</organism>
<evidence type="ECO:0000313" key="4">
    <source>
        <dbReference type="EMBL" id="KAJ5100168.1"/>
    </source>
</evidence>
<accession>A0A9W9KBP3</accession>
<dbReference type="EMBL" id="JAPQKI010000005">
    <property type="protein sequence ID" value="KAJ5100168.1"/>
    <property type="molecule type" value="Genomic_DNA"/>
</dbReference>
<dbReference type="InterPro" id="IPR050863">
    <property type="entry name" value="CenT-Element_Derived"/>
</dbReference>
<reference evidence="4" key="2">
    <citation type="journal article" date="2023" name="IMA Fungus">
        <title>Comparative genomic study of the Penicillium genus elucidates a diverse pangenome and 15 lateral gene transfer events.</title>
        <authorList>
            <person name="Petersen C."/>
            <person name="Sorensen T."/>
            <person name="Nielsen M.R."/>
            <person name="Sondergaard T.E."/>
            <person name="Sorensen J.L."/>
            <person name="Fitzpatrick D.A."/>
            <person name="Frisvad J.C."/>
            <person name="Nielsen K.L."/>
        </authorList>
    </citation>
    <scope>NUCLEOTIDE SEQUENCE</scope>
    <source>
        <strain evidence="4">IBT 30761</strain>
    </source>
</reference>
<dbReference type="GO" id="GO:0005634">
    <property type="term" value="C:nucleus"/>
    <property type="evidence" value="ECO:0007669"/>
    <property type="project" value="TreeGrafter"/>
</dbReference>
<dbReference type="GO" id="GO:0003677">
    <property type="term" value="F:DNA binding"/>
    <property type="evidence" value="ECO:0007669"/>
    <property type="project" value="UniProtKB-KW"/>
</dbReference>
<dbReference type="PANTHER" id="PTHR19303">
    <property type="entry name" value="TRANSPOSON"/>
    <property type="match status" value="1"/>
</dbReference>
<evidence type="ECO:0000313" key="5">
    <source>
        <dbReference type="Proteomes" id="UP001149074"/>
    </source>
</evidence>
<proteinExistence type="predicted"/>
<sequence>MPKIAESDESRMIEACEAARREEKPNITKIAREFGVNRRNLQNRVRKGMQARTARKPVNKVLDRAQEEALTRWICQLIDWNMPPKPRLIEAWAIRSLARAGKPDQKVGKMWVYRFIKRLPQDLQLGPVNQRTKESKRIQAEDVGLLAHWYDLLKNLLKGVPARLVYNFDECGFRPGEGKNQRVVGRKNTRSGPDLAETERGENITALECIAADGWQMDPLFIFKSGGVFMEAWFDGSEDLPPSTMVGTSPNGWISDQLANQWLDYFIEATRNRTKRSERRILIFDGHGAHLTLEFLQKCEDNDILPFGFLPHSTHLCQPLDGKPFLSYKQHFRSLNNEISYWAGEPMGKAEFLRVIGPVRSKAFNQRIIRESFKDRGIYPVDASKVLSKLSNGWDTIPDLIAPDLRSYGSYTPSPPPANLSSSSVENTPPKSTEALQKNQGKLSKHADILTPKLQRNLERIFQHNRIAVDHLAMANDTIARIRAVQEPIQRSKTKRQIKGLSHTGILTTRDANRSIATRKAKEATAEKRRLARDYEKLYGCKPPPLVMQESEASIEAARVAQENGDFFFLDPEPMR</sequence>
<keyword evidence="1" id="KW-0238">DNA-binding</keyword>
<evidence type="ECO:0000259" key="3">
    <source>
        <dbReference type="PROSITE" id="PS51253"/>
    </source>
</evidence>
<dbReference type="Pfam" id="PF03221">
    <property type="entry name" value="HTH_Tnp_Tc5"/>
    <property type="match status" value="1"/>
</dbReference>
<reference evidence="4" key="1">
    <citation type="submission" date="2022-11" db="EMBL/GenBank/DDBJ databases">
        <authorList>
            <person name="Petersen C."/>
        </authorList>
    </citation>
    <scope>NUCLEOTIDE SEQUENCE</scope>
    <source>
        <strain evidence="4">IBT 30761</strain>
    </source>
</reference>
<dbReference type="OrthoDB" id="4324149at2759"/>
<dbReference type="PROSITE" id="PS51253">
    <property type="entry name" value="HTH_CENPB"/>
    <property type="match status" value="1"/>
</dbReference>
<dbReference type="GeneID" id="81358641"/>
<dbReference type="InterPro" id="IPR004875">
    <property type="entry name" value="DDE_SF_endonuclease_dom"/>
</dbReference>
<evidence type="ECO:0000256" key="2">
    <source>
        <dbReference type="SAM" id="MobiDB-lite"/>
    </source>
</evidence>
<evidence type="ECO:0000256" key="1">
    <source>
        <dbReference type="ARBA" id="ARBA00023125"/>
    </source>
</evidence>
<dbReference type="InterPro" id="IPR006600">
    <property type="entry name" value="HTH_CenpB_DNA-bd_dom"/>
</dbReference>
<name>A0A9W9KBP3_9EURO</name>
<dbReference type="Pfam" id="PF03184">
    <property type="entry name" value="DDE_1"/>
    <property type="match status" value="1"/>
</dbReference>
<keyword evidence="5" id="KW-1185">Reference proteome</keyword>
<feature type="compositionally biased region" description="Polar residues" evidence="2">
    <location>
        <begin position="425"/>
        <end position="442"/>
    </location>
</feature>
<feature type="region of interest" description="Disordered" evidence="2">
    <location>
        <begin position="411"/>
        <end position="445"/>
    </location>
</feature>
<gene>
    <name evidence="4" type="ORF">N7532_007169</name>
</gene>
<feature type="domain" description="HTH CENPB-type" evidence="3">
    <location>
        <begin position="54"/>
        <end position="125"/>
    </location>
</feature>
<protein>
    <submittedName>
        <fullName evidence="4">Transposase</fullName>
    </submittedName>
</protein>
<dbReference type="PANTHER" id="PTHR19303:SF74">
    <property type="entry name" value="POGO TRANSPOSABLE ELEMENT WITH KRAB DOMAIN"/>
    <property type="match status" value="1"/>
</dbReference>
<comment type="caution">
    <text evidence="4">The sequence shown here is derived from an EMBL/GenBank/DDBJ whole genome shotgun (WGS) entry which is preliminary data.</text>
</comment>
<dbReference type="Proteomes" id="UP001149074">
    <property type="component" value="Unassembled WGS sequence"/>
</dbReference>